<feature type="region of interest" description="Disordered" evidence="1">
    <location>
        <begin position="236"/>
        <end position="277"/>
    </location>
</feature>
<evidence type="ECO:0000313" key="4">
    <source>
        <dbReference type="Proteomes" id="UP000443582"/>
    </source>
</evidence>
<gene>
    <name evidence="3" type="ORF">DAY19_02145</name>
</gene>
<name>A0ABY0IJD9_9BACT</name>
<keyword evidence="2" id="KW-0732">Signal</keyword>
<feature type="chain" id="PRO_5046956885" description="Chromosome partition protein Smc" evidence="2">
    <location>
        <begin position="24"/>
        <end position="460"/>
    </location>
</feature>
<evidence type="ECO:0000256" key="2">
    <source>
        <dbReference type="SAM" id="SignalP"/>
    </source>
</evidence>
<keyword evidence="4" id="KW-1185">Reference proteome</keyword>
<comment type="caution">
    <text evidence="3">The sequence shown here is derived from an EMBL/GenBank/DDBJ whole genome shotgun (WGS) entry which is preliminary data.</text>
</comment>
<feature type="compositionally biased region" description="Basic and acidic residues" evidence="1">
    <location>
        <begin position="236"/>
        <end position="275"/>
    </location>
</feature>
<accession>A0ABY0IJD9</accession>
<dbReference type="EMBL" id="QDKL01000001">
    <property type="protein sequence ID" value="RZF22595.1"/>
    <property type="molecule type" value="Genomic_DNA"/>
</dbReference>
<evidence type="ECO:0008006" key="5">
    <source>
        <dbReference type="Google" id="ProtNLM"/>
    </source>
</evidence>
<dbReference type="RefSeq" id="WP_114705540.1">
    <property type="nucleotide sequence ID" value="NZ_QDKL01000001.1"/>
</dbReference>
<evidence type="ECO:0000256" key="1">
    <source>
        <dbReference type="SAM" id="MobiDB-lite"/>
    </source>
</evidence>
<reference evidence="4" key="1">
    <citation type="journal article" date="2019" name="Int. J. Syst. Evol. Microbiol.">
        <title>Halobacteriovorax valvorus sp. nov., a novel prokaryotic predator isolated from coastal seawater of China.</title>
        <authorList>
            <person name="Chen M.-X."/>
        </authorList>
    </citation>
    <scope>NUCLEOTIDE SEQUENCE [LARGE SCALE GENOMIC DNA]</scope>
    <source>
        <strain evidence="4">BL9</strain>
    </source>
</reference>
<protein>
    <recommendedName>
        <fullName evidence="5">Chromosome partition protein Smc</fullName>
    </recommendedName>
</protein>
<organism evidence="3 4">
    <name type="scientific">Halobacteriovorax vibrionivorans</name>
    <dbReference type="NCBI Taxonomy" id="2152716"/>
    <lineage>
        <taxon>Bacteria</taxon>
        <taxon>Pseudomonadati</taxon>
        <taxon>Bdellovibrionota</taxon>
        <taxon>Bacteriovoracia</taxon>
        <taxon>Bacteriovoracales</taxon>
        <taxon>Halobacteriovoraceae</taxon>
        <taxon>Halobacteriovorax</taxon>
    </lineage>
</organism>
<evidence type="ECO:0000313" key="3">
    <source>
        <dbReference type="EMBL" id="RZF22595.1"/>
    </source>
</evidence>
<dbReference type="Proteomes" id="UP000443582">
    <property type="component" value="Unassembled WGS sequence"/>
</dbReference>
<proteinExistence type="predicted"/>
<sequence length="460" mass="52972">MKACYKKLFIMSALFLSSTYVQNEMMISNNVERTGHYREIAGEQNVQEITVSNYQVHQKGIFDLWFDSARLFGKVEHVTKVEIQLKDKKLIDDYKDLTKRFGELQEKSSTMTEELARSSEEISKLKSQLSEVQSSTDNVDEAIKQEKIQALEELIEARTAELETAKEAISKFEETKENLRLISEKLITLQEENEALKEENAKLVCEIQNAKSEVNTDEIKKLQDELAKITAELDEYKKEDSNEESPKVASSEKEKEDKKRKEDKDKEDKKDKDDSEFTETELALIEYIQSMQNEIAQQRQEQQAFMMQQLINPMAQSFTKPQINSYFGSFDAFNNQQSDYMSMMLDLRQQTQFIQSLNAANNWNYGYNDYYGQDAPMMRFSESMPWGTQLAPDQAIQVKNYDYSRYGFGWGTQIPAQNFRLGASATKGSYGGMNSTGNTPIMNNQSNVLDASSTGDFRLF</sequence>
<feature type="signal peptide" evidence="2">
    <location>
        <begin position="1"/>
        <end position="23"/>
    </location>
</feature>